<dbReference type="RefSeq" id="WP_066850899.1">
    <property type="nucleotide sequence ID" value="NZ_CP019604.1"/>
</dbReference>
<geneLocation type="plasmid" evidence="2">
    <name>pcme4a9ii</name>
</geneLocation>
<organism evidence="1 2">
    <name type="scientific">Croceicoccus marinus</name>
    <dbReference type="NCBI Taxonomy" id="450378"/>
    <lineage>
        <taxon>Bacteria</taxon>
        <taxon>Pseudomonadati</taxon>
        <taxon>Pseudomonadota</taxon>
        <taxon>Alphaproteobacteria</taxon>
        <taxon>Sphingomonadales</taxon>
        <taxon>Erythrobacteraceae</taxon>
        <taxon>Croceicoccus</taxon>
    </lineage>
</organism>
<dbReference type="KEGG" id="cman:A9D14_18795"/>
<accession>A0A217EZ21</accession>
<protein>
    <submittedName>
        <fullName evidence="1">Uncharacterized protein</fullName>
    </submittedName>
</protein>
<keyword evidence="2" id="KW-1185">Reference proteome</keyword>
<dbReference type="EMBL" id="CP019604">
    <property type="protein sequence ID" value="ARU18387.1"/>
    <property type="molecule type" value="Genomic_DNA"/>
</dbReference>
<proteinExistence type="predicted"/>
<name>A0A217EZ21_9SPHN</name>
<reference evidence="1 2" key="1">
    <citation type="submission" date="2017-01" db="EMBL/GenBank/DDBJ databases">
        <title>Complete genome sequence of esterase-producing bacterium Croceicoccus marinus E4A9.</title>
        <authorList>
            <person name="Wu Y.-H."/>
            <person name="Cheng H."/>
            <person name="Xu L."/>
            <person name="Huo Y.-Y."/>
            <person name="Wang C.-S."/>
            <person name="Xu X.-W."/>
        </authorList>
    </citation>
    <scope>NUCLEOTIDE SEQUENCE [LARGE SCALE GENOMIC DNA]</scope>
    <source>
        <strain evidence="1 2">E4A9</strain>
        <plasmid evidence="2">Plasmid pcme4a9ii</plasmid>
    </source>
</reference>
<sequence length="161" mass="17781">MKRSAYLNRFDLDITLRDASVDPANRPTQRMLAAAAIGMDVEDAYFAAVELREAVEWVHEGVSGGKRKLSTILGNSCDDYQRCLYYILAGRGVVQMLDDLMWLEELLEARGHVAGKLPRRGVTTMPLVNPYVAAEPDGPVVRPLDDFVQGASWSADPALTE</sequence>
<dbReference type="Proteomes" id="UP000195807">
    <property type="component" value="Plasmid pCME4A9II"/>
</dbReference>
<dbReference type="AlphaFoldDB" id="A0A217EZ21"/>
<gene>
    <name evidence="1" type="ORF">A9D14_18795</name>
</gene>
<evidence type="ECO:0000313" key="2">
    <source>
        <dbReference type="Proteomes" id="UP000195807"/>
    </source>
</evidence>
<evidence type="ECO:0000313" key="1">
    <source>
        <dbReference type="EMBL" id="ARU18387.1"/>
    </source>
</evidence>
<dbReference type="OrthoDB" id="7390680at2"/>
<keyword evidence="1" id="KW-0614">Plasmid</keyword>